<evidence type="ECO:0000256" key="2">
    <source>
        <dbReference type="ARBA" id="ARBA00022723"/>
    </source>
</evidence>
<feature type="domain" description="Plastocyanin-like" evidence="9">
    <location>
        <begin position="30"/>
        <end position="150"/>
    </location>
</feature>
<accession>W4JZY2</accession>
<protein>
    <submittedName>
        <fullName evidence="10">Laccase</fullName>
    </submittedName>
</protein>
<keyword evidence="5" id="KW-1015">Disulfide bond</keyword>
<dbReference type="InParanoid" id="W4JZY2"/>
<dbReference type="STRING" id="747525.W4JZY2"/>
<dbReference type="FunFam" id="2.60.40.420:FF:000045">
    <property type="entry name" value="Laccase 2"/>
    <property type="match status" value="1"/>
</dbReference>
<reference evidence="10 11" key="1">
    <citation type="journal article" date="2012" name="New Phytol.">
        <title>Insight into trade-off between wood decay and parasitism from the genome of a fungal forest pathogen.</title>
        <authorList>
            <person name="Olson A."/>
            <person name="Aerts A."/>
            <person name="Asiegbu F."/>
            <person name="Belbahri L."/>
            <person name="Bouzid O."/>
            <person name="Broberg A."/>
            <person name="Canback B."/>
            <person name="Coutinho P.M."/>
            <person name="Cullen D."/>
            <person name="Dalman K."/>
            <person name="Deflorio G."/>
            <person name="van Diepen L.T."/>
            <person name="Dunand C."/>
            <person name="Duplessis S."/>
            <person name="Durling M."/>
            <person name="Gonthier P."/>
            <person name="Grimwood J."/>
            <person name="Fossdal C.G."/>
            <person name="Hansson D."/>
            <person name="Henrissat B."/>
            <person name="Hietala A."/>
            <person name="Himmelstrand K."/>
            <person name="Hoffmeister D."/>
            <person name="Hogberg N."/>
            <person name="James T.Y."/>
            <person name="Karlsson M."/>
            <person name="Kohler A."/>
            <person name="Kues U."/>
            <person name="Lee Y.H."/>
            <person name="Lin Y.C."/>
            <person name="Lind M."/>
            <person name="Lindquist E."/>
            <person name="Lombard V."/>
            <person name="Lucas S."/>
            <person name="Lunden K."/>
            <person name="Morin E."/>
            <person name="Murat C."/>
            <person name="Park J."/>
            <person name="Raffaello T."/>
            <person name="Rouze P."/>
            <person name="Salamov A."/>
            <person name="Schmutz J."/>
            <person name="Solheim H."/>
            <person name="Stahlberg J."/>
            <person name="Velez H."/>
            <person name="de Vries R.P."/>
            <person name="Wiebenga A."/>
            <person name="Woodward S."/>
            <person name="Yakovlev I."/>
            <person name="Garbelotto M."/>
            <person name="Martin F."/>
            <person name="Grigoriev I.V."/>
            <person name="Stenlid J."/>
        </authorList>
    </citation>
    <scope>NUCLEOTIDE SEQUENCE [LARGE SCALE GENOMIC DNA]</scope>
    <source>
        <strain evidence="10 11">TC 32-1</strain>
    </source>
</reference>
<dbReference type="InterPro" id="IPR011706">
    <property type="entry name" value="Cu-oxidase_C"/>
</dbReference>
<dbReference type="GeneID" id="20668559"/>
<evidence type="ECO:0000259" key="8">
    <source>
        <dbReference type="Pfam" id="PF07731"/>
    </source>
</evidence>
<name>W4JZY2_HETIT</name>
<evidence type="ECO:0000256" key="4">
    <source>
        <dbReference type="ARBA" id="ARBA00023008"/>
    </source>
</evidence>
<keyword evidence="2" id="KW-0479">Metal-binding</keyword>
<dbReference type="AlphaFoldDB" id="W4JZY2"/>
<dbReference type="PANTHER" id="PTHR11709:SF511">
    <property type="entry name" value="LACCASE"/>
    <property type="match status" value="1"/>
</dbReference>
<proteinExistence type="inferred from homology"/>
<dbReference type="HOGENOM" id="CLU_006504_2_1_1"/>
<evidence type="ECO:0000256" key="3">
    <source>
        <dbReference type="ARBA" id="ARBA00023002"/>
    </source>
</evidence>
<sequence length="534" mass="57870">MLLIQAKIAFVTGLLGGALAAIGPASVLHITNKEISPDGFPRDTVLAGSTFPGPLITANKGQNFNVHVFNDLKDTSMDTVTAVHWHGITQHNTTWADGVAFVSQCPIVPGHSFHYQFNPGSQVGTYWYHSHYSTQYCDGLRGAIVIYDPEDPFGELYDVDNESTVITLADWYHYLAPQKESHSHPASTLINGLGRYVNGTADAPLAVVGVQAGNRYRFRLISISCLPSFIFSIDGHNMNVIEADGEYTEPLLVDSINILAGQRYSVVVNASQPVGNYWIRAQPILPLGTNTSIDTSFNGGLNSAILRYQGAPVADPNSTFEDTLNPLVESNLHALVNPQAPGNPTPGGGDVDINLQVTLVPLPTDNTSFVYAMNGVTYDPPSVPTLLQILNGNTDLLPNGTTYFLPRNKTIELSIPSGASGGEHPVHLHGHAFSVVRSGGSDSYNFANPVRRDVVSMGGQDSGSNLTIRFTTDNPGPWIFHCHIDWHLEEGFAIVFAEDAPDIEQANPVTQEWQNLCPIYNQYIQNHPSASVTN</sequence>
<dbReference type="CDD" id="cd13903">
    <property type="entry name" value="CuRO_3_Tv-LCC_like"/>
    <property type="match status" value="1"/>
</dbReference>
<dbReference type="KEGG" id="hir:HETIRDRAFT_181063"/>
<dbReference type="InterPro" id="IPR001117">
    <property type="entry name" value="Cu-oxidase_2nd"/>
</dbReference>
<comment type="similarity">
    <text evidence="1">Belongs to the multicopper oxidase family.</text>
</comment>
<feature type="domain" description="Plastocyanin-like" evidence="8">
    <location>
        <begin position="380"/>
        <end position="500"/>
    </location>
</feature>
<dbReference type="InterPro" id="IPR045087">
    <property type="entry name" value="Cu-oxidase_fam"/>
</dbReference>
<dbReference type="Proteomes" id="UP000030671">
    <property type="component" value="Unassembled WGS sequence"/>
</dbReference>
<evidence type="ECO:0000256" key="1">
    <source>
        <dbReference type="ARBA" id="ARBA00010609"/>
    </source>
</evidence>
<keyword evidence="6" id="KW-0325">Glycoprotein</keyword>
<evidence type="ECO:0000256" key="5">
    <source>
        <dbReference type="ARBA" id="ARBA00023157"/>
    </source>
</evidence>
<dbReference type="PROSITE" id="PS00079">
    <property type="entry name" value="MULTICOPPER_OXIDASE1"/>
    <property type="match status" value="1"/>
</dbReference>
<dbReference type="Pfam" id="PF07732">
    <property type="entry name" value="Cu-oxidase_3"/>
    <property type="match status" value="1"/>
</dbReference>
<dbReference type="EMBL" id="KI925462">
    <property type="protein sequence ID" value="ETW78406.1"/>
    <property type="molecule type" value="Genomic_DNA"/>
</dbReference>
<evidence type="ECO:0000256" key="6">
    <source>
        <dbReference type="ARBA" id="ARBA00023180"/>
    </source>
</evidence>
<evidence type="ECO:0000313" key="10">
    <source>
        <dbReference type="EMBL" id="ETW78406.1"/>
    </source>
</evidence>
<dbReference type="Pfam" id="PF00394">
    <property type="entry name" value="Cu-oxidase"/>
    <property type="match status" value="1"/>
</dbReference>
<keyword evidence="4" id="KW-0186">Copper</keyword>
<feature type="domain" description="Plastocyanin-like" evidence="7">
    <location>
        <begin position="162"/>
        <end position="311"/>
    </location>
</feature>
<dbReference type="Pfam" id="PF07731">
    <property type="entry name" value="Cu-oxidase_2"/>
    <property type="match status" value="1"/>
</dbReference>
<dbReference type="RefSeq" id="XP_009550378.1">
    <property type="nucleotide sequence ID" value="XM_009552083.1"/>
</dbReference>
<keyword evidence="11" id="KW-1185">Reference proteome</keyword>
<keyword evidence="3" id="KW-0560">Oxidoreductase</keyword>
<dbReference type="eggNOG" id="KOG1263">
    <property type="taxonomic scope" value="Eukaryota"/>
</dbReference>
<evidence type="ECO:0000259" key="7">
    <source>
        <dbReference type="Pfam" id="PF00394"/>
    </source>
</evidence>
<dbReference type="InterPro" id="IPR008972">
    <property type="entry name" value="Cupredoxin"/>
</dbReference>
<dbReference type="Gene3D" id="2.60.40.420">
    <property type="entry name" value="Cupredoxins - blue copper proteins"/>
    <property type="match status" value="3"/>
</dbReference>
<organism evidence="10 11">
    <name type="scientific">Heterobasidion irregulare (strain TC 32-1)</name>
    <dbReference type="NCBI Taxonomy" id="747525"/>
    <lineage>
        <taxon>Eukaryota</taxon>
        <taxon>Fungi</taxon>
        <taxon>Dikarya</taxon>
        <taxon>Basidiomycota</taxon>
        <taxon>Agaricomycotina</taxon>
        <taxon>Agaricomycetes</taxon>
        <taxon>Russulales</taxon>
        <taxon>Bondarzewiaceae</taxon>
        <taxon>Heterobasidion</taxon>
        <taxon>Heterobasidion annosum species complex</taxon>
    </lineage>
</organism>
<dbReference type="GO" id="GO:0016491">
    <property type="term" value="F:oxidoreductase activity"/>
    <property type="evidence" value="ECO:0007669"/>
    <property type="project" value="UniProtKB-KW"/>
</dbReference>
<dbReference type="InterPro" id="IPR011707">
    <property type="entry name" value="Cu-oxidase-like_N"/>
</dbReference>
<evidence type="ECO:0000259" key="9">
    <source>
        <dbReference type="Pfam" id="PF07732"/>
    </source>
</evidence>
<dbReference type="InterPro" id="IPR033138">
    <property type="entry name" value="Cu_oxidase_CS"/>
</dbReference>
<dbReference type="OrthoDB" id="2121828at2759"/>
<evidence type="ECO:0000313" key="11">
    <source>
        <dbReference type="Proteomes" id="UP000030671"/>
    </source>
</evidence>
<dbReference type="GO" id="GO:0005507">
    <property type="term" value="F:copper ion binding"/>
    <property type="evidence" value="ECO:0007669"/>
    <property type="project" value="InterPro"/>
</dbReference>
<gene>
    <name evidence="10" type="primary">lcc12</name>
    <name evidence="10" type="ORF">HETIRDRAFT_181063</name>
</gene>
<dbReference type="SUPFAM" id="SSF49503">
    <property type="entry name" value="Cupredoxins"/>
    <property type="match status" value="3"/>
</dbReference>
<dbReference type="PANTHER" id="PTHR11709">
    <property type="entry name" value="MULTI-COPPER OXIDASE"/>
    <property type="match status" value="1"/>
</dbReference>